<evidence type="ECO:0000313" key="8">
    <source>
        <dbReference type="Proteomes" id="UP000240883"/>
    </source>
</evidence>
<dbReference type="Proteomes" id="UP000240883">
    <property type="component" value="Unassembled WGS sequence"/>
</dbReference>
<evidence type="ECO:0000313" key="7">
    <source>
        <dbReference type="EMBL" id="PSN68529.1"/>
    </source>
</evidence>
<evidence type="ECO:0000256" key="2">
    <source>
        <dbReference type="ARBA" id="ARBA00022692"/>
    </source>
</evidence>
<dbReference type="GO" id="GO:0016020">
    <property type="term" value="C:membrane"/>
    <property type="evidence" value="ECO:0007669"/>
    <property type="project" value="UniProtKB-SubCell"/>
</dbReference>
<keyword evidence="2 6" id="KW-0812">Transmembrane</keyword>
<keyword evidence="8" id="KW-1185">Reference proteome</keyword>
<evidence type="ECO:0000256" key="4">
    <source>
        <dbReference type="ARBA" id="ARBA00023136"/>
    </source>
</evidence>
<feature type="transmembrane region" description="Helical" evidence="6">
    <location>
        <begin position="180"/>
        <end position="203"/>
    </location>
</feature>
<dbReference type="GO" id="GO:0071944">
    <property type="term" value="C:cell periphery"/>
    <property type="evidence" value="ECO:0007669"/>
    <property type="project" value="UniProtKB-ARBA"/>
</dbReference>
<feature type="region of interest" description="Disordered" evidence="5">
    <location>
        <begin position="219"/>
        <end position="258"/>
    </location>
</feature>
<dbReference type="InterPro" id="IPR051694">
    <property type="entry name" value="Immunoregulatory_rcpt-like"/>
</dbReference>
<keyword evidence="3 6" id="KW-1133">Transmembrane helix</keyword>
<reference evidence="7 8" key="1">
    <citation type="journal article" date="2018" name="Front. Microbiol.">
        <title>Genome-Wide Analysis of Corynespora cassiicola Leaf Fall Disease Putative Effectors.</title>
        <authorList>
            <person name="Lopez D."/>
            <person name="Ribeiro S."/>
            <person name="Label P."/>
            <person name="Fumanal B."/>
            <person name="Venisse J.S."/>
            <person name="Kohler A."/>
            <person name="de Oliveira R.R."/>
            <person name="Labutti K."/>
            <person name="Lipzen A."/>
            <person name="Lail K."/>
            <person name="Bauer D."/>
            <person name="Ohm R.A."/>
            <person name="Barry K.W."/>
            <person name="Spatafora J."/>
            <person name="Grigoriev I.V."/>
            <person name="Martin F.M."/>
            <person name="Pujade-Renaud V."/>
        </authorList>
    </citation>
    <scope>NUCLEOTIDE SEQUENCE [LARGE SCALE GENOMIC DNA]</scope>
    <source>
        <strain evidence="7 8">Philippines</strain>
    </source>
</reference>
<dbReference type="AlphaFoldDB" id="A0A2T2NT23"/>
<dbReference type="PANTHER" id="PTHR15549:SF33">
    <property type="entry name" value="MEMBRANE PROTEIN WSC4, PUTATIVE (AFU_ORTHOLOGUE AFUA_5G09020)-RELATED"/>
    <property type="match status" value="1"/>
</dbReference>
<evidence type="ECO:0000256" key="6">
    <source>
        <dbReference type="SAM" id="Phobius"/>
    </source>
</evidence>
<sequence>MALFNAEWIEPSNLRRYAGDDRDFSNNTQYRVGNVVTLRWYTLATYSSVWLNREFLDEPGSEPADWNITTYNTAHEHAWKVNTREFDIAESNVFFLWLYSEYETGENNTILSTYFNITKELVSSSSMTLEASTTALPSASVLTSSTSFSTSSPDLPSLSSIAVPTSTSSPSPDNGLSTGAVAGISVAGTILGLSAAFAILWWFRRRRRQDTQASNVGIVHDPFKHDHSSWQSAPGPASPEPPELPTGISNTGSSILQR</sequence>
<evidence type="ECO:0000256" key="3">
    <source>
        <dbReference type="ARBA" id="ARBA00022989"/>
    </source>
</evidence>
<evidence type="ECO:0008006" key="9">
    <source>
        <dbReference type="Google" id="ProtNLM"/>
    </source>
</evidence>
<gene>
    <name evidence="7" type="ORF">BS50DRAFT_619382</name>
</gene>
<evidence type="ECO:0000256" key="1">
    <source>
        <dbReference type="ARBA" id="ARBA00004167"/>
    </source>
</evidence>
<comment type="subcellular location">
    <subcellularLocation>
        <location evidence="1">Membrane</location>
        <topology evidence="1">Single-pass membrane protein</topology>
    </subcellularLocation>
</comment>
<dbReference type="OrthoDB" id="5390143at2759"/>
<feature type="compositionally biased region" description="Polar residues" evidence="5">
    <location>
        <begin position="247"/>
        <end position="258"/>
    </location>
</feature>
<evidence type="ECO:0000256" key="5">
    <source>
        <dbReference type="SAM" id="MobiDB-lite"/>
    </source>
</evidence>
<accession>A0A2T2NT23</accession>
<keyword evidence="4 6" id="KW-0472">Membrane</keyword>
<name>A0A2T2NT23_CORCC</name>
<dbReference type="PANTHER" id="PTHR15549">
    <property type="entry name" value="PAIRED IMMUNOGLOBULIN-LIKE TYPE 2 RECEPTOR"/>
    <property type="match status" value="1"/>
</dbReference>
<dbReference type="STRING" id="1448308.A0A2T2NT23"/>
<dbReference type="EMBL" id="KZ678133">
    <property type="protein sequence ID" value="PSN68529.1"/>
    <property type="molecule type" value="Genomic_DNA"/>
</dbReference>
<protein>
    <recommendedName>
        <fullName evidence="9">Mid2 domain-containing protein</fullName>
    </recommendedName>
</protein>
<proteinExistence type="predicted"/>
<organism evidence="7 8">
    <name type="scientific">Corynespora cassiicola Philippines</name>
    <dbReference type="NCBI Taxonomy" id="1448308"/>
    <lineage>
        <taxon>Eukaryota</taxon>
        <taxon>Fungi</taxon>
        <taxon>Dikarya</taxon>
        <taxon>Ascomycota</taxon>
        <taxon>Pezizomycotina</taxon>
        <taxon>Dothideomycetes</taxon>
        <taxon>Pleosporomycetidae</taxon>
        <taxon>Pleosporales</taxon>
        <taxon>Corynesporascaceae</taxon>
        <taxon>Corynespora</taxon>
    </lineage>
</organism>